<dbReference type="Pfam" id="PF13558">
    <property type="entry name" value="SbcC_Walker_B"/>
    <property type="match status" value="1"/>
</dbReference>
<dbReference type="Pfam" id="PF13555">
    <property type="entry name" value="AAA_29"/>
    <property type="match status" value="1"/>
</dbReference>
<evidence type="ECO:0000256" key="2">
    <source>
        <dbReference type="SAM" id="MobiDB-lite"/>
    </source>
</evidence>
<dbReference type="GO" id="GO:0004527">
    <property type="term" value="F:exonuclease activity"/>
    <property type="evidence" value="ECO:0007669"/>
    <property type="project" value="UniProtKB-KW"/>
</dbReference>
<gene>
    <name evidence="3" type="ORF">HGB41_23045</name>
</gene>
<reference evidence="3 4" key="1">
    <citation type="submission" date="2020-04" db="EMBL/GenBank/DDBJ databases">
        <title>Massilia sp. nov., a cold adapted bacteria isolated from Arctic soil.</title>
        <authorList>
            <person name="Son J."/>
            <person name="Ka J.-O."/>
        </authorList>
    </citation>
    <scope>NUCLEOTIDE SEQUENCE [LARGE SCALE GENOMIC DNA]</scope>
    <source>
        <strain evidence="3 4">ML15P13</strain>
    </source>
</reference>
<evidence type="ECO:0000313" key="4">
    <source>
        <dbReference type="Proteomes" id="UP000533905"/>
    </source>
</evidence>
<dbReference type="AlphaFoldDB" id="A0A7Y2K485"/>
<protein>
    <submittedName>
        <fullName evidence="3">ATP-dependent exonuclease SbcCD, C subunit-like protein</fullName>
    </submittedName>
</protein>
<evidence type="ECO:0000313" key="3">
    <source>
        <dbReference type="EMBL" id="NNG25863.1"/>
    </source>
</evidence>
<sequence>MNAPFGVNPSAQAVQAQFDLAGPGDSAPDVPPDVQPGLRLDAAPPEPADGAERAGFRLHRFEVYNWGTFHQRVWRMHPGGDNMLLTGDIGSGKSTLVDALTTLLVPANKISYNKAAGAESRERSLRTYVLGHYKSERGDTGMTARAVPLRDHHSYSVLLGEFRNEGFDQTVTLAQVFWLKDPRGQPERFYVVSDASLSIAEHFAGFGTDITQLRKRLRAIAGVTLFDSFPPYGAEFRRRFGIGSEQAMDLFNQTVSMKSVGNLTEFVREHMLEPFPVQSRIDALIAHFDDLNRAHEAVLKAQAQIDALLPLVADCDRHAALVQSVDELRSCRDALRPWFAGLKAALLDKRIANLDAEEERAAGKLAQLQELRRAQRRTRDELTAAISANGGNRIEQIKSDIARHDATRQEKARRAEQYKIIAGAVGLPGALDTDTFNANRRAIAQGQADCIAQRDERSNRLTEAGVTVRELRRLHGELTSELESLRQRRSNIPRQMLMVREALCEALAIPADKLPFAGELIQVREEEAAWEGAAERLLHAFGLSLLVPEAYYAQVAAWADRTHLGARLVYYRVRPGVAAERQGTHPQSLARKLAIQPDSPFYAWIEAELARRFDYACCDSMDQFRREQRAITPNGQVKAGGERHEKDDRHQIGDRTRYVLGWTNEAKIAALARQERDLATRIHAHAQQILALKGEVDEWNKLHGLWQQLAVYTDFAELDWKPLVAAIDQLERERQELAASSDVLRTLQAQLRELDVALADTETQHDAAAKVEATVVEKLRHARQLREEAGALAGTIDAARQGSLEPRLEALRAEALGEHVLTVESSDNRERDMREFLQARIDAEGKKIDRLRDAIISGMQNYTSAWPLDAREVDVSIEAAGEFRRMLQALQADDLPRFASRFKELLNENTIREIAGFQSQLKRERETIRERIDIINTSLHAIDYNPNRYIALEAEPSLDADLRDFQHDLRSCTEGALTGSPDEEYTETKFLQVRRIIERFRGREGSGEMDKRWTRKVTDVRNWFVFSASERWREDGREHEHYSDAGGKSGGQKEKLAYTVLAASLAYQFGLEWGAVRSRSFRFVVIDEAFGRGSDESARYGLELFRRMNLQLLIVTPLQKIHIIEPYVSGLGFVHSEEGRLSMLRYLSIEEFRAEREARGG</sequence>
<dbReference type="Gene3D" id="3.40.50.300">
    <property type="entry name" value="P-loop containing nucleotide triphosphate hydrolases"/>
    <property type="match status" value="1"/>
</dbReference>
<feature type="region of interest" description="Disordered" evidence="2">
    <location>
        <begin position="1"/>
        <end position="51"/>
    </location>
</feature>
<dbReference type="SUPFAM" id="SSF52540">
    <property type="entry name" value="P-loop containing nucleoside triphosphate hydrolases"/>
    <property type="match status" value="1"/>
</dbReference>
<dbReference type="InterPro" id="IPR027417">
    <property type="entry name" value="P-loop_NTPase"/>
</dbReference>
<accession>A0A7Y2K485</accession>
<keyword evidence="4" id="KW-1185">Reference proteome</keyword>
<feature type="coiled-coil region" evidence="1">
    <location>
        <begin position="351"/>
        <end position="385"/>
    </location>
</feature>
<keyword evidence="1" id="KW-0175">Coiled coil</keyword>
<proteinExistence type="predicted"/>
<organism evidence="3 4">
    <name type="scientific">Telluria aromaticivorans</name>
    <dbReference type="NCBI Taxonomy" id="2725995"/>
    <lineage>
        <taxon>Bacteria</taxon>
        <taxon>Pseudomonadati</taxon>
        <taxon>Pseudomonadota</taxon>
        <taxon>Betaproteobacteria</taxon>
        <taxon>Burkholderiales</taxon>
        <taxon>Oxalobacteraceae</taxon>
        <taxon>Telluria group</taxon>
        <taxon>Telluria</taxon>
    </lineage>
</organism>
<keyword evidence="3" id="KW-0269">Exonuclease</keyword>
<dbReference type="Proteomes" id="UP000533905">
    <property type="component" value="Unassembled WGS sequence"/>
</dbReference>
<comment type="caution">
    <text evidence="3">The sequence shown here is derived from an EMBL/GenBank/DDBJ whole genome shotgun (WGS) entry which is preliminary data.</text>
</comment>
<keyword evidence="3" id="KW-0378">Hydrolase</keyword>
<name>A0A7Y2K485_9BURK</name>
<dbReference type="RefSeq" id="WP_171088650.1">
    <property type="nucleotide sequence ID" value="NZ_JABAIV010000018.1"/>
</dbReference>
<feature type="coiled-coil region" evidence="1">
    <location>
        <begin position="727"/>
        <end position="764"/>
    </location>
</feature>
<keyword evidence="3" id="KW-0540">Nuclease</keyword>
<evidence type="ECO:0000256" key="1">
    <source>
        <dbReference type="SAM" id="Coils"/>
    </source>
</evidence>
<dbReference type="EMBL" id="JABAIV010000018">
    <property type="protein sequence ID" value="NNG25863.1"/>
    <property type="molecule type" value="Genomic_DNA"/>
</dbReference>